<proteinExistence type="predicted"/>
<gene>
    <name evidence="1" type="ORF">X907_1511</name>
</gene>
<protein>
    <submittedName>
        <fullName evidence="1">Uncharacterized protein</fullName>
    </submittedName>
</protein>
<evidence type="ECO:0000313" key="1">
    <source>
        <dbReference type="EMBL" id="AZU04044.1"/>
    </source>
</evidence>
<evidence type="ECO:0000313" key="2">
    <source>
        <dbReference type="Proteomes" id="UP000286954"/>
    </source>
</evidence>
<keyword evidence="2" id="KW-1185">Reference proteome</keyword>
<dbReference type="KEGG" id="gak:X907_1511"/>
<name>A0A3T0E9N4_9PROT</name>
<dbReference type="Pfam" id="PF10670">
    <property type="entry name" value="DUF4198"/>
    <property type="match status" value="1"/>
</dbReference>
<dbReference type="EMBL" id="CP018911">
    <property type="protein sequence ID" value="AZU04044.1"/>
    <property type="molecule type" value="Genomic_DNA"/>
</dbReference>
<dbReference type="Proteomes" id="UP000286954">
    <property type="component" value="Chromosome"/>
</dbReference>
<reference evidence="1 2" key="1">
    <citation type="submission" date="2016-12" db="EMBL/GenBank/DDBJ databases">
        <title>The genome of dimorphic prosthecate Glycocaulis alkaliphilus 6b-8t, isolated from crude oil dictates its adaptability in petroleum environments.</title>
        <authorList>
            <person name="Wu X.-L."/>
            <person name="Geng S."/>
        </authorList>
    </citation>
    <scope>NUCLEOTIDE SEQUENCE [LARGE SCALE GENOMIC DNA]</scope>
    <source>
        <strain evidence="1 2">6B-8</strain>
    </source>
</reference>
<dbReference type="InterPro" id="IPR019613">
    <property type="entry name" value="DUF4198"/>
</dbReference>
<organism evidence="1 2">
    <name type="scientific">Glycocaulis alkaliphilus</name>
    <dbReference type="NCBI Taxonomy" id="1434191"/>
    <lineage>
        <taxon>Bacteria</taxon>
        <taxon>Pseudomonadati</taxon>
        <taxon>Pseudomonadota</taxon>
        <taxon>Alphaproteobacteria</taxon>
        <taxon>Maricaulales</taxon>
        <taxon>Maricaulaceae</taxon>
        <taxon>Glycocaulis</taxon>
    </lineage>
</organism>
<dbReference type="AlphaFoldDB" id="A0A3T0E9N4"/>
<dbReference type="RefSeq" id="WP_127566748.1">
    <property type="nucleotide sequence ID" value="NZ_BMFB01000003.1"/>
</dbReference>
<dbReference type="OrthoDB" id="5943at2"/>
<accession>A0A3T0E9N4</accession>
<sequence>MTLFRSFTATAAGLALMATLTTAAEAHRMWLYPSATVLSGEDPWVTIDAAISNDLFYFEHHPLRLEGLVVTGPGGAPVDAQNAATGRYRSTFDIQLTEPGTYRVAIASSGLFASYTINGERQRWRGTPERFAAEIPAGADNLQVTELARRVEAFTTRGAPDTGALSAQGSGLELVPVTHPNDLFAGESAQFQLVLEGQPAAGIEVEIVPGGSRYRDQVGDWTVSTDAQGIFTVIWPEAGMYWLEASVNDDNPSFEGATNRRATYVATLEVLPQ</sequence>